<dbReference type="FunFam" id="3.80.10.10:FF:000405">
    <property type="entry name" value="Plant intracellular Ras-group-related LRR protein 4"/>
    <property type="match status" value="1"/>
</dbReference>
<dbReference type="PRINTS" id="PR00019">
    <property type="entry name" value="LEURICHRPT"/>
</dbReference>
<organism evidence="7 8">
    <name type="scientific">Dillenia turbinata</name>
    <dbReference type="NCBI Taxonomy" id="194707"/>
    <lineage>
        <taxon>Eukaryota</taxon>
        <taxon>Viridiplantae</taxon>
        <taxon>Streptophyta</taxon>
        <taxon>Embryophyta</taxon>
        <taxon>Tracheophyta</taxon>
        <taxon>Spermatophyta</taxon>
        <taxon>Magnoliopsida</taxon>
        <taxon>eudicotyledons</taxon>
        <taxon>Gunneridae</taxon>
        <taxon>Pentapetalae</taxon>
        <taxon>Dilleniales</taxon>
        <taxon>Dilleniaceae</taxon>
        <taxon>Dillenia</taxon>
    </lineage>
</organism>
<name>A0AAN8Z8T6_9MAGN</name>
<keyword evidence="2" id="KW-0677">Repeat</keyword>
<dbReference type="EMBL" id="JBAMMX010000011">
    <property type="protein sequence ID" value="KAK6930959.1"/>
    <property type="molecule type" value="Genomic_DNA"/>
</dbReference>
<keyword evidence="1" id="KW-0433">Leucine-rich repeat</keyword>
<dbReference type="Pfam" id="PF13855">
    <property type="entry name" value="LRR_8"/>
    <property type="match status" value="2"/>
</dbReference>
<evidence type="ECO:0000256" key="1">
    <source>
        <dbReference type="ARBA" id="ARBA00022614"/>
    </source>
</evidence>
<accession>A0AAN8Z8T6</accession>
<dbReference type="InterPro" id="IPR055414">
    <property type="entry name" value="LRR_R13L4/SHOC2-like"/>
</dbReference>
<dbReference type="Gene3D" id="3.80.10.10">
    <property type="entry name" value="Ribonuclease Inhibitor"/>
    <property type="match status" value="2"/>
</dbReference>
<dbReference type="SMART" id="SM00369">
    <property type="entry name" value="LRR_TYP"/>
    <property type="match status" value="8"/>
</dbReference>
<proteinExistence type="inferred from homology"/>
<dbReference type="AlphaFoldDB" id="A0AAN8Z8T6"/>
<sequence length="404" mass="45046">MSERYERRTNILDERSIQPLRHRLGQQDRHVGTRNPDAVPRRSSSGIVGLGDFFCRIEVSDFSVASSPNGAASDFKQAMEADEANEEVIAILQKASTEGIDRIELAGRELKILPEVFGKLRGLLVLDLSHNQLQVIPDAIAGLQELEELNVSSNDLGSLPDSVGLLFNLKILNVSNNQLKALPESLSCCRSLEDLDVSFNKLTFLPTNFGYELVNLKKLSVHLNKIRILPSSVGEMTSLRYLDAHFNELRGLPNSIGKLTHLEVLNLGSNFGDLTELPETITDLVNLKELNLSNNQIRALPSSFGRLQNLVKLNLDENPLEIPPKEVLSQGVEAVLAFMTKRQQDILEEEQRRIMSEATEEAQNEWLAWSYSIINKVVSGVSQSVSGYFDGGKDNRDPYLDQQL</sequence>
<evidence type="ECO:0000256" key="5">
    <source>
        <dbReference type="SAM" id="MobiDB-lite"/>
    </source>
</evidence>
<dbReference type="GO" id="GO:0005737">
    <property type="term" value="C:cytoplasm"/>
    <property type="evidence" value="ECO:0007669"/>
    <property type="project" value="TreeGrafter"/>
</dbReference>
<dbReference type="PANTHER" id="PTHR48051:SF54">
    <property type="entry name" value="LEUCINE-RICH REPEAT-CONTAINING PROTEIN"/>
    <property type="match status" value="1"/>
</dbReference>
<evidence type="ECO:0000256" key="2">
    <source>
        <dbReference type="ARBA" id="ARBA00022737"/>
    </source>
</evidence>
<dbReference type="InterPro" id="IPR003591">
    <property type="entry name" value="Leu-rich_rpt_typical-subtyp"/>
</dbReference>
<evidence type="ECO:0000259" key="6">
    <source>
        <dbReference type="Pfam" id="PF23598"/>
    </source>
</evidence>
<keyword evidence="8" id="KW-1185">Reference proteome</keyword>
<protein>
    <submittedName>
        <fullName evidence="7">Leucine-rich repeat</fullName>
    </submittedName>
</protein>
<evidence type="ECO:0000256" key="3">
    <source>
        <dbReference type="ARBA" id="ARBA00023786"/>
    </source>
</evidence>
<dbReference type="PANTHER" id="PTHR48051">
    <property type="match status" value="1"/>
</dbReference>
<comment type="caution">
    <text evidence="7">The sequence shown here is derived from an EMBL/GenBank/DDBJ whole genome shotgun (WGS) entry which is preliminary data.</text>
</comment>
<dbReference type="PROSITE" id="PS51450">
    <property type="entry name" value="LRR"/>
    <property type="match status" value="4"/>
</dbReference>
<dbReference type="Pfam" id="PF00560">
    <property type="entry name" value="LRR_1"/>
    <property type="match status" value="1"/>
</dbReference>
<dbReference type="InterPro" id="IPR032675">
    <property type="entry name" value="LRR_dom_sf"/>
</dbReference>
<dbReference type="Pfam" id="PF23598">
    <property type="entry name" value="LRR_14"/>
    <property type="match status" value="1"/>
</dbReference>
<evidence type="ECO:0000313" key="8">
    <source>
        <dbReference type="Proteomes" id="UP001370490"/>
    </source>
</evidence>
<comment type="similarity">
    <text evidence="3">Belongs to the SHOC2 family.</text>
</comment>
<gene>
    <name evidence="7" type="ORF">RJ641_002752</name>
</gene>
<evidence type="ECO:0000313" key="7">
    <source>
        <dbReference type="EMBL" id="KAK6930959.1"/>
    </source>
</evidence>
<reference evidence="7 8" key="1">
    <citation type="submission" date="2023-12" db="EMBL/GenBank/DDBJ databases">
        <title>A high-quality genome assembly for Dillenia turbinata (Dilleniales).</title>
        <authorList>
            <person name="Chanderbali A."/>
        </authorList>
    </citation>
    <scope>NUCLEOTIDE SEQUENCE [LARGE SCALE GENOMIC DNA]</scope>
    <source>
        <strain evidence="7">LSX21</strain>
        <tissue evidence="7">Leaf</tissue>
    </source>
</reference>
<feature type="domain" description="Disease resistance R13L4/SHOC-2-like LRR" evidence="6">
    <location>
        <begin position="255"/>
        <end position="318"/>
    </location>
</feature>
<evidence type="ECO:0000256" key="4">
    <source>
        <dbReference type="ARBA" id="ARBA00037519"/>
    </source>
</evidence>
<dbReference type="SUPFAM" id="SSF52058">
    <property type="entry name" value="L domain-like"/>
    <property type="match status" value="1"/>
</dbReference>
<dbReference type="InterPro" id="IPR001611">
    <property type="entry name" value="Leu-rich_rpt"/>
</dbReference>
<dbReference type="Proteomes" id="UP001370490">
    <property type="component" value="Unassembled WGS sequence"/>
</dbReference>
<comment type="function">
    <text evidence="4">Leucine-rich repeat protein that likely mediates protein interactions, possibly in the context of signal transduction.</text>
</comment>
<dbReference type="SMART" id="SM00364">
    <property type="entry name" value="LRR_BAC"/>
    <property type="match status" value="8"/>
</dbReference>
<dbReference type="InterPro" id="IPR050216">
    <property type="entry name" value="LRR_domain-containing"/>
</dbReference>
<feature type="region of interest" description="Disordered" evidence="5">
    <location>
        <begin position="22"/>
        <end position="41"/>
    </location>
</feature>